<sequence length="68" mass="6998">MDDDRAKGSAQQAKGSVKEALGTLTGDAKLRSEGRADTAAGTVRNAIGGLKDAVRDAFDPDQPRSGKP</sequence>
<comment type="caution">
    <text evidence="4">The sequence shown here is derived from an EMBL/GenBank/DDBJ whole genome shotgun (WGS) entry which is preliminary data.</text>
</comment>
<keyword evidence="5" id="KW-1185">Reference proteome</keyword>
<organism evidence="4 5">
    <name type="scientific">Rubellimicrobium aerolatum</name>
    <dbReference type="NCBI Taxonomy" id="490979"/>
    <lineage>
        <taxon>Bacteria</taxon>
        <taxon>Pseudomonadati</taxon>
        <taxon>Pseudomonadota</taxon>
        <taxon>Alphaproteobacteria</taxon>
        <taxon>Rhodobacterales</taxon>
        <taxon>Roseobacteraceae</taxon>
        <taxon>Rubellimicrobium</taxon>
    </lineage>
</organism>
<dbReference type="InterPro" id="IPR036629">
    <property type="entry name" value="YjbJ_sf"/>
</dbReference>
<feature type="region of interest" description="Disordered" evidence="2">
    <location>
        <begin position="1"/>
        <end position="43"/>
    </location>
</feature>
<dbReference type="RefSeq" id="WP_209843384.1">
    <property type="nucleotide sequence ID" value="NZ_JAGGJP010000030.1"/>
</dbReference>
<dbReference type="InterPro" id="IPR008462">
    <property type="entry name" value="CsbD"/>
</dbReference>
<dbReference type="EMBL" id="JBHSNA010000034">
    <property type="protein sequence ID" value="MFC5568286.1"/>
    <property type="molecule type" value="Genomic_DNA"/>
</dbReference>
<evidence type="ECO:0000256" key="2">
    <source>
        <dbReference type="SAM" id="MobiDB-lite"/>
    </source>
</evidence>
<gene>
    <name evidence="4" type="ORF">ACFPOC_17925</name>
</gene>
<evidence type="ECO:0000256" key="1">
    <source>
        <dbReference type="ARBA" id="ARBA00009129"/>
    </source>
</evidence>
<name>A0ABW0SHZ2_9RHOB</name>
<proteinExistence type="inferred from homology"/>
<dbReference type="PANTHER" id="PTHR34977:SF1">
    <property type="entry name" value="UPF0337 PROTEIN YJBJ"/>
    <property type="match status" value="1"/>
</dbReference>
<evidence type="ECO:0000313" key="5">
    <source>
        <dbReference type="Proteomes" id="UP001596056"/>
    </source>
</evidence>
<dbReference type="PANTHER" id="PTHR34977">
    <property type="entry name" value="UPF0337 PROTEIN YJBJ"/>
    <property type="match status" value="1"/>
</dbReference>
<reference evidence="5" key="1">
    <citation type="journal article" date="2019" name="Int. J. Syst. Evol. Microbiol.">
        <title>The Global Catalogue of Microorganisms (GCM) 10K type strain sequencing project: providing services to taxonomists for standard genome sequencing and annotation.</title>
        <authorList>
            <consortium name="The Broad Institute Genomics Platform"/>
            <consortium name="The Broad Institute Genome Sequencing Center for Infectious Disease"/>
            <person name="Wu L."/>
            <person name="Ma J."/>
        </authorList>
    </citation>
    <scope>NUCLEOTIDE SEQUENCE [LARGE SCALE GENOMIC DNA]</scope>
    <source>
        <strain evidence="5">KACC 11588</strain>
    </source>
</reference>
<dbReference type="Pfam" id="PF05532">
    <property type="entry name" value="CsbD"/>
    <property type="match status" value="1"/>
</dbReference>
<dbReference type="Gene3D" id="1.10.1470.10">
    <property type="entry name" value="YjbJ"/>
    <property type="match status" value="1"/>
</dbReference>
<evidence type="ECO:0000259" key="3">
    <source>
        <dbReference type="Pfam" id="PF05532"/>
    </source>
</evidence>
<dbReference type="Proteomes" id="UP001596056">
    <property type="component" value="Unassembled WGS sequence"/>
</dbReference>
<evidence type="ECO:0000313" key="4">
    <source>
        <dbReference type="EMBL" id="MFC5568286.1"/>
    </source>
</evidence>
<feature type="domain" description="CsbD-like" evidence="3">
    <location>
        <begin position="4"/>
        <end position="56"/>
    </location>
</feature>
<dbReference type="SUPFAM" id="SSF69047">
    <property type="entry name" value="Hypothetical protein YjbJ"/>
    <property type="match status" value="1"/>
</dbReference>
<protein>
    <submittedName>
        <fullName evidence="4">CsbD family protein</fullName>
    </submittedName>
</protein>
<comment type="similarity">
    <text evidence="1">Belongs to the UPF0337 (CsbD) family.</text>
</comment>
<accession>A0ABW0SHZ2</accession>
<dbReference type="InterPro" id="IPR050423">
    <property type="entry name" value="UPF0337_stress_rsp"/>
</dbReference>